<keyword evidence="1" id="KW-0732">Signal</keyword>
<keyword evidence="3" id="KW-1185">Reference proteome</keyword>
<organism evidence="2 3">
    <name type="scientific">Schaedlerella arabinosiphila</name>
    <dbReference type="NCBI Taxonomy" id="2044587"/>
    <lineage>
        <taxon>Bacteria</taxon>
        <taxon>Bacillati</taxon>
        <taxon>Bacillota</taxon>
        <taxon>Clostridia</taxon>
        <taxon>Lachnospirales</taxon>
        <taxon>Lachnospiraceae</taxon>
        <taxon>Schaedlerella</taxon>
    </lineage>
</organism>
<reference evidence="2" key="1">
    <citation type="submission" date="2018-10" db="EMBL/GenBank/DDBJ databases">
        <title>Schaedlerella arabinophila gen. nov. sp. nov., isolated from the mouse intestinal tract and comparative analysis with the genome of the closely related altered Schaedler flora strain ASF502.</title>
        <authorList>
            <person name="Miyake S."/>
            <person name="Soh M."/>
            <person name="Seedorf H."/>
        </authorList>
    </citation>
    <scope>NUCLEOTIDE SEQUENCE [LARGE SCALE GENOMIC DNA]</scope>
    <source>
        <strain evidence="2">DSM 106076</strain>
    </source>
</reference>
<gene>
    <name evidence="2" type="ORF">EBB54_07415</name>
</gene>
<dbReference type="Pfam" id="PF20316">
    <property type="entry name" value="DUF6612"/>
    <property type="match status" value="1"/>
</dbReference>
<comment type="caution">
    <text evidence="2">The sequence shown here is derived from an EMBL/GenBank/DDBJ whole genome shotgun (WGS) entry which is preliminary data.</text>
</comment>
<proteinExistence type="predicted"/>
<evidence type="ECO:0000256" key="1">
    <source>
        <dbReference type="SAM" id="SignalP"/>
    </source>
</evidence>
<dbReference type="PROSITE" id="PS51257">
    <property type="entry name" value="PROKAR_LIPOPROTEIN"/>
    <property type="match status" value="1"/>
</dbReference>
<accession>A0A426DES0</accession>
<dbReference type="EMBL" id="RHJS01000002">
    <property type="protein sequence ID" value="RRK31212.1"/>
    <property type="molecule type" value="Genomic_DNA"/>
</dbReference>
<feature type="chain" id="PRO_5038656000" description="DUF2993 domain-containing protein" evidence="1">
    <location>
        <begin position="27"/>
        <end position="275"/>
    </location>
</feature>
<dbReference type="InterPro" id="IPR046720">
    <property type="entry name" value="DUF6612"/>
</dbReference>
<dbReference type="RefSeq" id="WP_125126933.1">
    <property type="nucleotide sequence ID" value="NZ_RHJS01000002.1"/>
</dbReference>
<sequence>MVREWKSVWKRAGCLALLLLSMCVLTACKEKLTPHTLMESMSQNMSGITSFANKVKLDIELEDVLYTTSVSMDISLESTSDPKAGHALGRAHVKMRGAELESVLEVYQVMEGGRRATYSSLDNNWSKEVSEQTKGSVITIDDSLFAKMSDSVDDFHIAEGTVDVNGQECYQMYGEVTGENLQGLLGGQMLNAYGLVKLPDENAVSELVIPITFNIYKEKMLPARIVVDMSEAMNGLYDQFEKTTNVNSYSIKLDFDKYGEVEEIRVPEEVKAAAG</sequence>
<dbReference type="Gene3D" id="2.50.20.20">
    <property type="match status" value="1"/>
</dbReference>
<name>A0A426DES0_9FIRM</name>
<protein>
    <recommendedName>
        <fullName evidence="4">DUF2993 domain-containing protein</fullName>
    </recommendedName>
</protein>
<evidence type="ECO:0008006" key="4">
    <source>
        <dbReference type="Google" id="ProtNLM"/>
    </source>
</evidence>
<dbReference type="Proteomes" id="UP000274920">
    <property type="component" value="Unassembled WGS sequence"/>
</dbReference>
<feature type="signal peptide" evidence="1">
    <location>
        <begin position="1"/>
        <end position="26"/>
    </location>
</feature>
<dbReference type="AlphaFoldDB" id="A0A426DES0"/>
<evidence type="ECO:0000313" key="3">
    <source>
        <dbReference type="Proteomes" id="UP000274920"/>
    </source>
</evidence>
<evidence type="ECO:0000313" key="2">
    <source>
        <dbReference type="EMBL" id="RRK31212.1"/>
    </source>
</evidence>